<sequence>MVAGNEEDEDAAMEEQLRIFLGDDMMKHPGPESSSSSQTSIHPGIALFLGGAFCLNLGMLLSLPPVLRGRGAPYLPTFGGKLKIMFQQVRSHPTFGEKVNRGTPMRFVDLGSGDGRVVFRAAREKLFQTSIGYEINPVLHMFASTRRLIQAPLYWSSTDFALKDLWKVDLTQVDVVAVYGLSPIMSQLGVKLKAELPAGTLIVSNVFPFPGWRTSVPVEDGVHLYVTPHCWGDPPPK</sequence>
<keyword evidence="4" id="KW-0949">S-adenosyl-L-methionine</keyword>
<name>A0A7S2UG94_9STRA</name>
<evidence type="ECO:0000256" key="5">
    <source>
        <dbReference type="SAM" id="Phobius"/>
    </source>
</evidence>
<dbReference type="Gene3D" id="3.40.50.150">
    <property type="entry name" value="Vaccinia Virus protein VP39"/>
    <property type="match status" value="1"/>
</dbReference>
<keyword evidence="5" id="KW-0472">Membrane</keyword>
<dbReference type="EMBL" id="HBHQ01015714">
    <property type="protein sequence ID" value="CAD9818650.1"/>
    <property type="molecule type" value="Transcribed_RNA"/>
</dbReference>
<dbReference type="InterPro" id="IPR029063">
    <property type="entry name" value="SAM-dependent_MTases_sf"/>
</dbReference>
<evidence type="ECO:0000313" key="6">
    <source>
        <dbReference type="EMBL" id="CAD9818650.1"/>
    </source>
</evidence>
<reference evidence="6" key="1">
    <citation type="submission" date="2021-01" db="EMBL/GenBank/DDBJ databases">
        <authorList>
            <person name="Corre E."/>
            <person name="Pelletier E."/>
            <person name="Niang G."/>
            <person name="Scheremetjew M."/>
            <person name="Finn R."/>
            <person name="Kale V."/>
            <person name="Holt S."/>
            <person name="Cochrane G."/>
            <person name="Meng A."/>
            <person name="Brown T."/>
            <person name="Cohen L."/>
        </authorList>
    </citation>
    <scope>NUCLEOTIDE SEQUENCE</scope>
    <source>
        <strain evidence="6">CCMP2084</strain>
    </source>
</reference>
<keyword evidence="2" id="KW-0489">Methyltransferase</keyword>
<dbReference type="PANTHER" id="PTHR13610">
    <property type="entry name" value="METHYLTRANSFERASE DOMAIN-CONTAINING PROTEIN"/>
    <property type="match status" value="1"/>
</dbReference>
<proteinExistence type="inferred from homology"/>
<keyword evidence="5" id="KW-0812">Transmembrane</keyword>
<evidence type="ECO:0000256" key="1">
    <source>
        <dbReference type="ARBA" id="ARBA00010633"/>
    </source>
</evidence>
<dbReference type="InterPro" id="IPR026170">
    <property type="entry name" value="FAM173A/B"/>
</dbReference>
<keyword evidence="3" id="KW-0808">Transferase</keyword>
<dbReference type="GO" id="GO:0032259">
    <property type="term" value="P:methylation"/>
    <property type="evidence" value="ECO:0007669"/>
    <property type="project" value="UniProtKB-KW"/>
</dbReference>
<dbReference type="GO" id="GO:1905706">
    <property type="term" value="P:regulation of mitochondrial ATP synthesis coupled proton transport"/>
    <property type="evidence" value="ECO:0007669"/>
    <property type="project" value="TreeGrafter"/>
</dbReference>
<organism evidence="6">
    <name type="scientific">Attheya septentrionalis</name>
    <dbReference type="NCBI Taxonomy" id="420275"/>
    <lineage>
        <taxon>Eukaryota</taxon>
        <taxon>Sar</taxon>
        <taxon>Stramenopiles</taxon>
        <taxon>Ochrophyta</taxon>
        <taxon>Bacillariophyta</taxon>
        <taxon>Coscinodiscophyceae</taxon>
        <taxon>Chaetocerotophycidae</taxon>
        <taxon>Chaetocerotales</taxon>
        <taxon>Attheyaceae</taxon>
        <taxon>Attheya</taxon>
    </lineage>
</organism>
<evidence type="ECO:0008006" key="7">
    <source>
        <dbReference type="Google" id="ProtNLM"/>
    </source>
</evidence>
<comment type="similarity">
    <text evidence="1">Belongs to the ANT/ATPSC lysine N-methyltransferase family.</text>
</comment>
<evidence type="ECO:0000256" key="2">
    <source>
        <dbReference type="ARBA" id="ARBA00022603"/>
    </source>
</evidence>
<dbReference type="GO" id="GO:0005739">
    <property type="term" value="C:mitochondrion"/>
    <property type="evidence" value="ECO:0007669"/>
    <property type="project" value="TreeGrafter"/>
</dbReference>
<dbReference type="SUPFAM" id="SSF53335">
    <property type="entry name" value="S-adenosyl-L-methionine-dependent methyltransferases"/>
    <property type="match status" value="1"/>
</dbReference>
<evidence type="ECO:0000256" key="3">
    <source>
        <dbReference type="ARBA" id="ARBA00022679"/>
    </source>
</evidence>
<accession>A0A7S2UG94</accession>
<protein>
    <recommendedName>
        <fullName evidence="7">Methyltransferase domain-containing protein</fullName>
    </recommendedName>
</protein>
<dbReference type="PANTHER" id="PTHR13610:SF9">
    <property type="entry name" value="FI06469P"/>
    <property type="match status" value="1"/>
</dbReference>
<feature type="transmembrane region" description="Helical" evidence="5">
    <location>
        <begin position="41"/>
        <end position="61"/>
    </location>
</feature>
<gene>
    <name evidence="6" type="ORF">ASEP1449_LOCUS10482</name>
</gene>
<keyword evidence="5" id="KW-1133">Transmembrane helix</keyword>
<evidence type="ECO:0000256" key="4">
    <source>
        <dbReference type="ARBA" id="ARBA00022691"/>
    </source>
</evidence>
<dbReference type="AlphaFoldDB" id="A0A7S2UG94"/>
<dbReference type="GO" id="GO:0016279">
    <property type="term" value="F:protein-lysine N-methyltransferase activity"/>
    <property type="evidence" value="ECO:0007669"/>
    <property type="project" value="InterPro"/>
</dbReference>